<reference evidence="3 4" key="1">
    <citation type="journal article" date="2007" name="Nature">
        <title>The medaka draft genome and insights into vertebrate genome evolution.</title>
        <authorList>
            <person name="Kasahara M."/>
            <person name="Naruse K."/>
            <person name="Sasaki S."/>
            <person name="Nakatani Y."/>
            <person name="Qu W."/>
            <person name="Ahsan B."/>
            <person name="Yamada T."/>
            <person name="Nagayasu Y."/>
            <person name="Doi K."/>
            <person name="Kasai Y."/>
            <person name="Jindo T."/>
            <person name="Kobayashi D."/>
            <person name="Shimada A."/>
            <person name="Toyoda A."/>
            <person name="Kuroki Y."/>
            <person name="Fujiyama A."/>
            <person name="Sasaki T."/>
            <person name="Shimizu A."/>
            <person name="Asakawa S."/>
            <person name="Shimizu N."/>
            <person name="Hashimoto S."/>
            <person name="Yang J."/>
            <person name="Lee Y."/>
            <person name="Matsushima K."/>
            <person name="Sugano S."/>
            <person name="Sakaizumi M."/>
            <person name="Narita T."/>
            <person name="Ohishi K."/>
            <person name="Haga S."/>
            <person name="Ohta F."/>
            <person name="Nomoto H."/>
            <person name="Nogata K."/>
            <person name="Morishita T."/>
            <person name="Endo T."/>
            <person name="Shin-I T."/>
            <person name="Takeda H."/>
            <person name="Morishita S."/>
            <person name="Kohara Y."/>
        </authorList>
    </citation>
    <scope>NUCLEOTIDE SEQUENCE [LARGE SCALE GENOMIC DNA]</scope>
    <source>
        <strain evidence="3 4">Hd-rR</strain>
    </source>
</reference>
<dbReference type="SUPFAM" id="SSF48097">
    <property type="entry name" value="Regulator of G-protein signaling, RGS"/>
    <property type="match status" value="2"/>
</dbReference>
<dbReference type="GO" id="GO:0001965">
    <property type="term" value="F:G-protein alpha-subunit binding"/>
    <property type="evidence" value="ECO:0007669"/>
    <property type="project" value="InterPro"/>
</dbReference>
<feature type="region of interest" description="Disordered" evidence="1">
    <location>
        <begin position="303"/>
        <end position="322"/>
    </location>
</feature>
<dbReference type="PROSITE" id="PS50132">
    <property type="entry name" value="RGS"/>
    <property type="match status" value="1"/>
</dbReference>
<evidence type="ECO:0000259" key="2">
    <source>
        <dbReference type="PROSITE" id="PS50132"/>
    </source>
</evidence>
<protein>
    <recommendedName>
        <fullName evidence="2">RGS domain-containing protein</fullName>
    </recommendedName>
</protein>
<dbReference type="InterPro" id="IPR016137">
    <property type="entry name" value="RGS"/>
</dbReference>
<feature type="domain" description="RGS" evidence="2">
    <location>
        <begin position="163"/>
        <end position="269"/>
    </location>
</feature>
<dbReference type="PANTHER" id="PTHR46583">
    <property type="entry name" value="REGULATOR OF G-PROTEIN SIGNALING 22"/>
    <property type="match status" value="1"/>
</dbReference>
<dbReference type="Proteomes" id="UP000001038">
    <property type="component" value="Chromosome 16"/>
</dbReference>
<reference evidence="3" key="2">
    <citation type="submission" date="2025-08" db="UniProtKB">
        <authorList>
            <consortium name="Ensembl"/>
        </authorList>
    </citation>
    <scope>IDENTIFICATION</scope>
    <source>
        <strain evidence="3">Hd-rR</strain>
    </source>
</reference>
<dbReference type="InterPro" id="IPR036305">
    <property type="entry name" value="RGS_sf"/>
</dbReference>
<dbReference type="Ensembl" id="ENSORLT00000003451.2">
    <property type="protein sequence ID" value="ENSORLP00000003450.2"/>
    <property type="gene ID" value="ENSORLG00000002763.2"/>
</dbReference>
<dbReference type="GeneTree" id="ENSGT00500000044936"/>
<dbReference type="STRING" id="8090.ENSORLP00000003450"/>
<dbReference type="InterPro" id="IPR042651">
    <property type="entry name" value="Rgs22"/>
</dbReference>
<dbReference type="PANTHER" id="PTHR46583:SF1">
    <property type="entry name" value="REGULATOR OF G-PROTEIN SIGNALING 22"/>
    <property type="match status" value="1"/>
</dbReference>
<dbReference type="InParanoid" id="H2LC19"/>
<organism evidence="3 4">
    <name type="scientific">Oryzias latipes</name>
    <name type="common">Japanese rice fish</name>
    <name type="synonym">Japanese killifish</name>
    <dbReference type="NCBI Taxonomy" id="8090"/>
    <lineage>
        <taxon>Eukaryota</taxon>
        <taxon>Metazoa</taxon>
        <taxon>Chordata</taxon>
        <taxon>Craniata</taxon>
        <taxon>Vertebrata</taxon>
        <taxon>Euteleostomi</taxon>
        <taxon>Actinopterygii</taxon>
        <taxon>Neopterygii</taxon>
        <taxon>Teleostei</taxon>
        <taxon>Neoteleostei</taxon>
        <taxon>Acanthomorphata</taxon>
        <taxon>Ovalentaria</taxon>
        <taxon>Atherinomorphae</taxon>
        <taxon>Beloniformes</taxon>
        <taxon>Adrianichthyidae</taxon>
        <taxon>Oryziinae</taxon>
        <taxon>Oryzias</taxon>
    </lineage>
</organism>
<evidence type="ECO:0000313" key="4">
    <source>
        <dbReference type="Proteomes" id="UP000001038"/>
    </source>
</evidence>
<proteinExistence type="predicted"/>
<reference evidence="3" key="3">
    <citation type="submission" date="2025-09" db="UniProtKB">
        <authorList>
            <consortium name="Ensembl"/>
        </authorList>
    </citation>
    <scope>IDENTIFICATION</scope>
    <source>
        <strain evidence="3">Hd-rR</strain>
    </source>
</reference>
<dbReference type="Pfam" id="PF00615">
    <property type="entry name" value="RGS"/>
    <property type="match status" value="1"/>
</dbReference>
<dbReference type="HOGENOM" id="CLU_2910100_0_0_1"/>
<accession>H2LC19</accession>
<evidence type="ECO:0000313" key="3">
    <source>
        <dbReference type="Ensembl" id="ENSORLP00000003450.2"/>
    </source>
</evidence>
<evidence type="ECO:0000256" key="1">
    <source>
        <dbReference type="SAM" id="MobiDB-lite"/>
    </source>
</evidence>
<feature type="region of interest" description="Disordered" evidence="1">
    <location>
        <begin position="137"/>
        <end position="157"/>
    </location>
</feature>
<dbReference type="SMART" id="SM00315">
    <property type="entry name" value="RGS"/>
    <property type="match status" value="1"/>
</dbReference>
<dbReference type="Bgee" id="ENSORLG00000002763">
    <property type="expression patterns" value="Expressed in testis and 5 other cell types or tissues"/>
</dbReference>
<keyword evidence="4" id="KW-1185">Reference proteome</keyword>
<dbReference type="AlphaFoldDB" id="H2LC19"/>
<sequence>MDERQELIHFMSFLRDHEASVHLMCWLDMEQFQTSPQKEAILRQERWQRLASKYLNEEYFFGAGSPATGEQQQQIVRLAGGPERLQSQCLPNAAIQEIQDIVRNHIEETWLPSFLATPEFTKRQKDKVKLQGADRLSQHVRHRRQTRREASEAQGMRMSASTEIRQVLLHPSSCQQFLNFVSLKGDFLENDVRFWLEVQRYKDLCHSHSDEATIQQKISIIISCFINSSMPPALQIDIPPDQAQRILEERHQLGPYIFREAQMSVFNELMTVWPEFQDFRSSVGEEQLLSVLEQKRAGHRARVRRQRRKEEEEEEEERRTQVRKRRVPCRNVVYFLKQMSV</sequence>
<dbReference type="InterPro" id="IPR044926">
    <property type="entry name" value="RGS_subdomain_2"/>
</dbReference>
<name>H2LC19_ORYLA</name>
<dbReference type="Gene3D" id="1.10.167.10">
    <property type="entry name" value="Regulator of G-protein Signalling 4, domain 2"/>
    <property type="match status" value="2"/>
</dbReference>
<dbReference type="GO" id="GO:0009966">
    <property type="term" value="P:regulation of signal transduction"/>
    <property type="evidence" value="ECO:0007669"/>
    <property type="project" value="InterPro"/>
</dbReference>